<proteinExistence type="predicted"/>
<organism evidence="2 3">
    <name type="scientific">Didymodactylos carnosus</name>
    <dbReference type="NCBI Taxonomy" id="1234261"/>
    <lineage>
        <taxon>Eukaryota</taxon>
        <taxon>Metazoa</taxon>
        <taxon>Spiralia</taxon>
        <taxon>Gnathifera</taxon>
        <taxon>Rotifera</taxon>
        <taxon>Eurotatoria</taxon>
        <taxon>Bdelloidea</taxon>
        <taxon>Philodinida</taxon>
        <taxon>Philodinidae</taxon>
        <taxon>Didymodactylos</taxon>
    </lineage>
</organism>
<sequence>MSQQIPFVNQYANESMKNAVDDAVKSGDTTDLTVSGDGSWQKRGFSSVHGVSTINSSNTLLSVPNGRAVGCFLNSSSREIDNEVRFSALERGHFKTSFHKR</sequence>
<gene>
    <name evidence="1" type="ORF">OVA965_LOCUS40554</name>
    <name evidence="2" type="ORF">TMI583_LOCUS42002</name>
</gene>
<evidence type="ECO:0000313" key="3">
    <source>
        <dbReference type="Proteomes" id="UP000682733"/>
    </source>
</evidence>
<evidence type="ECO:0000313" key="1">
    <source>
        <dbReference type="EMBL" id="CAF1574274.1"/>
    </source>
</evidence>
<dbReference type="Proteomes" id="UP000682733">
    <property type="component" value="Unassembled WGS sequence"/>
</dbReference>
<protein>
    <submittedName>
        <fullName evidence="2">Uncharacterized protein</fullName>
    </submittedName>
</protein>
<evidence type="ECO:0000313" key="2">
    <source>
        <dbReference type="EMBL" id="CAF4370108.1"/>
    </source>
</evidence>
<dbReference type="EMBL" id="CAJNOK010044384">
    <property type="protein sequence ID" value="CAF1574274.1"/>
    <property type="molecule type" value="Genomic_DNA"/>
</dbReference>
<dbReference type="AlphaFoldDB" id="A0A8S2UYY2"/>
<feature type="non-terminal residue" evidence="2">
    <location>
        <position position="101"/>
    </location>
</feature>
<reference evidence="2" key="1">
    <citation type="submission" date="2021-02" db="EMBL/GenBank/DDBJ databases">
        <authorList>
            <person name="Nowell W R."/>
        </authorList>
    </citation>
    <scope>NUCLEOTIDE SEQUENCE</scope>
</reference>
<name>A0A8S2UYY2_9BILA</name>
<accession>A0A8S2UYY2</accession>
<dbReference type="EMBL" id="CAJOBA010067257">
    <property type="protein sequence ID" value="CAF4370108.1"/>
    <property type="molecule type" value="Genomic_DNA"/>
</dbReference>
<dbReference type="Proteomes" id="UP000677228">
    <property type="component" value="Unassembled WGS sequence"/>
</dbReference>
<comment type="caution">
    <text evidence="2">The sequence shown here is derived from an EMBL/GenBank/DDBJ whole genome shotgun (WGS) entry which is preliminary data.</text>
</comment>